<organism evidence="2">
    <name type="scientific">Leptolyngbya boryana CZ1</name>
    <dbReference type="NCBI Taxonomy" id="3060204"/>
    <lineage>
        <taxon>Bacteria</taxon>
        <taxon>Bacillati</taxon>
        <taxon>Cyanobacteriota</taxon>
        <taxon>Cyanophyceae</taxon>
        <taxon>Leptolyngbyales</taxon>
        <taxon>Leptolyngbyaceae</taxon>
        <taxon>Leptolyngbya group</taxon>
        <taxon>Leptolyngbya</taxon>
    </lineage>
</organism>
<reference evidence="2" key="1">
    <citation type="journal article" date="2023" name="Plants (Basel)">
        <title>Genomic Analysis of Leptolyngbya boryana CZ1 Reveals Efficient Carbon Fixation Modules.</title>
        <authorList>
            <person name="Bai X."/>
            <person name="Wang H."/>
            <person name="Cheng W."/>
            <person name="Wang J."/>
            <person name="Ma M."/>
            <person name="Hu H."/>
            <person name="Song Z."/>
            <person name="Ma H."/>
            <person name="Fan Y."/>
            <person name="Du C."/>
            <person name="Xu J."/>
        </authorList>
    </citation>
    <scope>NUCLEOTIDE SEQUENCE</scope>
    <source>
        <strain evidence="2">CZ1</strain>
    </source>
</reference>
<keyword evidence="1" id="KW-0472">Membrane</keyword>
<name>A0AA96WWL3_LEPBY</name>
<protein>
    <submittedName>
        <fullName evidence="2">DUF3352 domain-containing protein</fullName>
    </submittedName>
</protein>
<feature type="transmembrane region" description="Helical" evidence="1">
    <location>
        <begin position="16"/>
        <end position="37"/>
    </location>
</feature>
<dbReference type="RefSeq" id="WP_316427123.1">
    <property type="nucleotide sequence ID" value="NZ_CP130144.1"/>
</dbReference>
<keyword evidence="1" id="KW-0812">Transmembrane</keyword>
<evidence type="ECO:0000256" key="1">
    <source>
        <dbReference type="SAM" id="Phobius"/>
    </source>
</evidence>
<dbReference type="EMBL" id="CP130144">
    <property type="protein sequence ID" value="WNZ45499.1"/>
    <property type="molecule type" value="Genomic_DNA"/>
</dbReference>
<evidence type="ECO:0000313" key="2">
    <source>
        <dbReference type="EMBL" id="WNZ45499.1"/>
    </source>
</evidence>
<accession>A0AA96WWL3</accession>
<keyword evidence="1" id="KW-1133">Transmembrane helix</keyword>
<reference evidence="2" key="2">
    <citation type="submission" date="2023-07" db="EMBL/GenBank/DDBJ databases">
        <authorList>
            <person name="Bai X.-H."/>
            <person name="Wang H.-H."/>
            <person name="Wang J."/>
            <person name="Ma M.-Y."/>
            <person name="Hu H.-H."/>
            <person name="Song Z.-L."/>
            <person name="Ma H.-G."/>
            <person name="Fan Y."/>
            <person name="Du C.-Y."/>
            <person name="Xu J.-C."/>
        </authorList>
    </citation>
    <scope>NUCLEOTIDE SEQUENCE</scope>
    <source>
        <strain evidence="2">CZ1</strain>
    </source>
</reference>
<proteinExistence type="predicted"/>
<dbReference type="AlphaFoldDB" id="A0AA96WWL3"/>
<dbReference type="InterPro" id="IPR021787">
    <property type="entry name" value="DUF3352"/>
</dbReference>
<sequence>MNAQTKPNSTKQRPPLPLTIGAAAALVGGGAIAFWALTRQQLNVMPIGANAIPQDALMVVSVSTDTGKWQQLREFGTPRSQAAFDQSLVQFRDRFLKNRGLEYARDIQPWIGKEVTMAFLPPQAGVTVPNPGQPAAPPNAQPTVMVVPIADALKAKDTLEKSPATQGAKWTERDYKGVKVRENQESANQSTSIAVLDTTQVLVANNPNAIERAIDTVKEGKSLAQTPGYGEALTQIQEENAIARLYVNIPAAANTSAANSSRPIPPQTLAQLQQNQGLAATAKLTNEGIQFKGISWLRPDSQRKLNTENTAKTIPTRLPTDTLMMASGGNLKQFWQDYTQGSASNPIQFVNPEALRQGIRTTVGLDLEKDLLNWMQGEYSLALLPAPQGAPAALPASLVFMVQTSDRRAAEATLKKLDEVMATKYAFKVEEAKVEGQSIVNWSLPAASVNITRGWLDGNVAFLSLGAPIASAILPKPTKALAENELFRKSMQSELAPHNGNFFVDMDRVLKLQNFPLLQIPAANRTVLEAISSIGVTAAVTSDRTSRYDVFVGLKKGNNPGALP</sequence>
<gene>
    <name evidence="2" type="ORF">Q2T42_27285</name>
</gene>
<dbReference type="Pfam" id="PF11832">
    <property type="entry name" value="DUF3352"/>
    <property type="match status" value="1"/>
</dbReference>